<evidence type="ECO:0000313" key="2">
    <source>
        <dbReference type="EMBL" id="ACB07440.1"/>
    </source>
</evidence>
<dbReference type="EnsemblBacteria" id="ACB07440">
    <property type="protein sequence ID" value="ACB07440"/>
    <property type="gene ID" value="Kcr_0689"/>
</dbReference>
<dbReference type="InParanoid" id="B1L4R1"/>
<gene>
    <name evidence="2" type="ordered locus">Kcr_0689</name>
</gene>
<protein>
    <submittedName>
        <fullName evidence="2">Uncharacterized protein</fullName>
    </submittedName>
</protein>
<dbReference type="RefSeq" id="WP_012309337.1">
    <property type="nucleotide sequence ID" value="NC_010482.1"/>
</dbReference>
<feature type="coiled-coil region" evidence="1">
    <location>
        <begin position="76"/>
        <end position="103"/>
    </location>
</feature>
<dbReference type="AlphaFoldDB" id="B1L4R1"/>
<proteinExistence type="predicted"/>
<sequence length="105" mass="12392">MSSSIVAKISEYLGLSTEEVERRALRHLILDELRRVKAEKVLILSKYGVRSFEDLMRLVEEDKVSDVDAHDDIIRLDYLEDREKELENLLEELEGQTHRHTRNNE</sequence>
<keyword evidence="3" id="KW-1185">Reference proteome</keyword>
<dbReference type="OrthoDB" id="375517at2157"/>
<name>B1L4R1_KORCO</name>
<reference evidence="2 3" key="1">
    <citation type="journal article" date="2008" name="Proc. Natl. Acad. Sci. U.S.A.">
        <title>A korarchaeal genome reveals new insights into the evolution of the Archaea.</title>
        <authorList>
            <person name="Elkins J.G."/>
            <person name="Podar M."/>
            <person name="Graham D.E."/>
            <person name="Makarova K.S."/>
            <person name="Wolf Y."/>
            <person name="Randau L."/>
            <person name="Hedlund B.P."/>
            <person name="Brochier-Armanet C."/>
            <person name="Kunin V."/>
            <person name="Anderson I."/>
            <person name="Lapidus A."/>
            <person name="Goltsman E."/>
            <person name="Barry K."/>
            <person name="Koonin E.V."/>
            <person name="Hugenholtz P."/>
            <person name="Kyrpides N."/>
            <person name="Wanner G."/>
            <person name="Richardson P."/>
            <person name="Keller M."/>
            <person name="Stetter K.O."/>
        </authorList>
    </citation>
    <scope>NUCLEOTIDE SEQUENCE [LARGE SCALE GENOMIC DNA]</scope>
    <source>
        <strain evidence="3">OPF8</strain>
    </source>
</reference>
<dbReference type="Proteomes" id="UP000001686">
    <property type="component" value="Chromosome"/>
</dbReference>
<dbReference type="KEGG" id="kcr:Kcr_0689"/>
<dbReference type="GeneID" id="6093971"/>
<dbReference type="HOGENOM" id="CLU_181373_1_0_2"/>
<keyword evidence="1" id="KW-0175">Coiled coil</keyword>
<dbReference type="EMBL" id="CP000968">
    <property type="protein sequence ID" value="ACB07440.1"/>
    <property type="molecule type" value="Genomic_DNA"/>
</dbReference>
<accession>B1L4R1</accession>
<dbReference type="eggNOG" id="arCOG05025">
    <property type="taxonomic scope" value="Archaea"/>
</dbReference>
<organism evidence="2 3">
    <name type="scientific">Korarchaeum cryptofilum (strain OPF8)</name>
    <dbReference type="NCBI Taxonomy" id="374847"/>
    <lineage>
        <taxon>Archaea</taxon>
        <taxon>Thermoproteota</taxon>
        <taxon>Candidatus Korarchaeia</taxon>
        <taxon>Candidatus Korarchaeales</taxon>
        <taxon>Candidatus Korarchaeaceae</taxon>
        <taxon>Candidatus Korarchaeum</taxon>
    </lineage>
</organism>
<evidence type="ECO:0000256" key="1">
    <source>
        <dbReference type="SAM" id="Coils"/>
    </source>
</evidence>
<evidence type="ECO:0000313" key="3">
    <source>
        <dbReference type="Proteomes" id="UP000001686"/>
    </source>
</evidence>